<evidence type="ECO:0000256" key="7">
    <source>
        <dbReference type="ARBA" id="ARBA00022840"/>
    </source>
</evidence>
<evidence type="ECO:0000256" key="1">
    <source>
        <dbReference type="ARBA" id="ARBA00004202"/>
    </source>
</evidence>
<protein>
    <submittedName>
        <fullName evidence="11">ABC transporter related protein</fullName>
    </submittedName>
</protein>
<evidence type="ECO:0000256" key="9">
    <source>
        <dbReference type="ARBA" id="ARBA00023136"/>
    </source>
</evidence>
<dbReference type="GO" id="GO:0005886">
    <property type="term" value="C:plasma membrane"/>
    <property type="evidence" value="ECO:0007669"/>
    <property type="project" value="UniProtKB-SubCell"/>
</dbReference>
<feature type="domain" description="ABC transporter" evidence="10">
    <location>
        <begin position="264"/>
        <end position="509"/>
    </location>
</feature>
<evidence type="ECO:0000313" key="12">
    <source>
        <dbReference type="Proteomes" id="UP000002318"/>
    </source>
</evidence>
<dbReference type="PANTHER" id="PTHR43790:SF9">
    <property type="entry name" value="GALACTOFURANOSE TRANSPORTER ATP-BINDING PROTEIN YTFR"/>
    <property type="match status" value="1"/>
</dbReference>
<dbReference type="InterPro" id="IPR003439">
    <property type="entry name" value="ABC_transporter-like_ATP-bd"/>
</dbReference>
<dbReference type="HOGENOM" id="CLU_000604_92_3_12"/>
<dbReference type="InterPro" id="IPR003593">
    <property type="entry name" value="AAA+_ATPase"/>
</dbReference>
<keyword evidence="2" id="KW-0813">Transport</keyword>
<dbReference type="InterPro" id="IPR050107">
    <property type="entry name" value="ABC_carbohydrate_import_ATPase"/>
</dbReference>
<sequence>MGGDDGGKEGFLKTEEHLLELRNITKKYPGVLALDEVSMNVRRGEVHGLVGENGAGKSTLIKVLAGAHSPDSGEIVFDGESFPSLLPHEAMNLGIACIYQELNQVSYMTVTENIFLGRELKKGSFLDLGKQEELAKKVLRDFDLDIDPKTPMTMLGVGQCQMVEICKAVNASAKLIIMDEPTASLSEKETGELFRIIEKLREKNVTMIFISHRLEEVKSICDALTVMRDGQVVANKRIDEVSVDDIVKLMVGRDITNKYPKKSFPQGDVVLEVKNLTHKGVYEDISFKVHAGEILGVSGLVGAGRTEVARGLMGADPIDSGEVFINGQKVTIKSPRDSINAGIAFLTEDRKGQGLILLQSVEFNATLVSLKKFKKRKFFIDLPKLRKESVKMVNDLRIKVPDVLTVSSQLSGGNQQKVVIAKWLMTQAKIFIFDEPTRGIDVGAKIEVYNLINELVAEGAAVIMISSEMDECMGMADRIIVMHEGSLTGELVRDDFSQEKIMYAASGIPI</sequence>
<dbReference type="EMBL" id="CP002116">
    <property type="protein sequence ID" value="ADK80790.1"/>
    <property type="molecule type" value="Genomic_DNA"/>
</dbReference>
<dbReference type="AlphaFoldDB" id="E1R625"/>
<evidence type="ECO:0000256" key="4">
    <source>
        <dbReference type="ARBA" id="ARBA00022597"/>
    </source>
</evidence>
<evidence type="ECO:0000256" key="3">
    <source>
        <dbReference type="ARBA" id="ARBA00022475"/>
    </source>
</evidence>
<gene>
    <name evidence="11" type="ordered locus">Spirs_1663</name>
</gene>
<dbReference type="GO" id="GO:0005524">
    <property type="term" value="F:ATP binding"/>
    <property type="evidence" value="ECO:0007669"/>
    <property type="project" value="UniProtKB-KW"/>
</dbReference>
<keyword evidence="7" id="KW-0067">ATP-binding</keyword>
<keyword evidence="6" id="KW-0547">Nucleotide-binding</keyword>
<dbReference type="STRING" id="573413.Spirs_1663"/>
<evidence type="ECO:0000256" key="2">
    <source>
        <dbReference type="ARBA" id="ARBA00022448"/>
    </source>
</evidence>
<keyword evidence="8" id="KW-1278">Translocase</keyword>
<organism evidence="11 12">
    <name type="scientific">Sediminispirochaeta smaragdinae (strain DSM 11293 / JCM 15392 / SEBR 4228)</name>
    <name type="common">Spirochaeta smaragdinae</name>
    <dbReference type="NCBI Taxonomy" id="573413"/>
    <lineage>
        <taxon>Bacteria</taxon>
        <taxon>Pseudomonadati</taxon>
        <taxon>Spirochaetota</taxon>
        <taxon>Spirochaetia</taxon>
        <taxon>Spirochaetales</taxon>
        <taxon>Spirochaetaceae</taxon>
        <taxon>Sediminispirochaeta</taxon>
    </lineage>
</organism>
<dbReference type="SMART" id="SM00382">
    <property type="entry name" value="AAA"/>
    <property type="match status" value="2"/>
</dbReference>
<dbReference type="CDD" id="cd03216">
    <property type="entry name" value="ABC_Carb_Monos_I"/>
    <property type="match status" value="1"/>
</dbReference>
<dbReference type="Pfam" id="PF00005">
    <property type="entry name" value="ABC_tran"/>
    <property type="match status" value="2"/>
</dbReference>
<evidence type="ECO:0000256" key="6">
    <source>
        <dbReference type="ARBA" id="ARBA00022741"/>
    </source>
</evidence>
<dbReference type="PROSITE" id="PS00211">
    <property type="entry name" value="ABC_TRANSPORTER_1"/>
    <property type="match status" value="1"/>
</dbReference>
<dbReference type="KEGG" id="ssm:Spirs_1663"/>
<dbReference type="SUPFAM" id="SSF52540">
    <property type="entry name" value="P-loop containing nucleoside triphosphate hydrolases"/>
    <property type="match status" value="2"/>
</dbReference>
<accession>E1R625</accession>
<evidence type="ECO:0000313" key="11">
    <source>
        <dbReference type="EMBL" id="ADK80790.1"/>
    </source>
</evidence>
<dbReference type="GO" id="GO:0016887">
    <property type="term" value="F:ATP hydrolysis activity"/>
    <property type="evidence" value="ECO:0007669"/>
    <property type="project" value="InterPro"/>
</dbReference>
<name>E1R625_SEDSS</name>
<evidence type="ECO:0000256" key="8">
    <source>
        <dbReference type="ARBA" id="ARBA00022967"/>
    </source>
</evidence>
<comment type="subcellular location">
    <subcellularLocation>
        <location evidence="1">Cell membrane</location>
        <topology evidence="1">Peripheral membrane protein</topology>
    </subcellularLocation>
</comment>
<keyword evidence="12" id="KW-1185">Reference proteome</keyword>
<dbReference type="PANTHER" id="PTHR43790">
    <property type="entry name" value="CARBOHYDRATE TRANSPORT ATP-BINDING PROTEIN MG119-RELATED"/>
    <property type="match status" value="1"/>
</dbReference>
<feature type="domain" description="ABC transporter" evidence="10">
    <location>
        <begin position="19"/>
        <end position="254"/>
    </location>
</feature>
<proteinExistence type="predicted"/>
<keyword evidence="9" id="KW-0472">Membrane</keyword>
<dbReference type="CDD" id="cd03215">
    <property type="entry name" value="ABC_Carb_Monos_II"/>
    <property type="match status" value="1"/>
</dbReference>
<dbReference type="OrthoDB" id="304830at2"/>
<dbReference type="Proteomes" id="UP000002318">
    <property type="component" value="Chromosome"/>
</dbReference>
<reference evidence="11 12" key="1">
    <citation type="journal article" date="2010" name="Stand. Genomic Sci.">
        <title>Complete genome sequence of Spirochaeta smaragdinae type strain (SEBR 4228).</title>
        <authorList>
            <person name="Mavromatis K."/>
            <person name="Yasawong M."/>
            <person name="Chertkov O."/>
            <person name="Lapidus A."/>
            <person name="Lucas S."/>
            <person name="Nolan M."/>
            <person name="Del Rio T.G."/>
            <person name="Tice H."/>
            <person name="Cheng J.F."/>
            <person name="Pitluck S."/>
            <person name="Liolios K."/>
            <person name="Ivanova N."/>
            <person name="Tapia R."/>
            <person name="Han C."/>
            <person name="Bruce D."/>
            <person name="Goodwin L."/>
            <person name="Pati A."/>
            <person name="Chen A."/>
            <person name="Palaniappan K."/>
            <person name="Land M."/>
            <person name="Hauser L."/>
            <person name="Chang Y.J."/>
            <person name="Jeffries C.D."/>
            <person name="Detter J.C."/>
            <person name="Rohde M."/>
            <person name="Brambilla E."/>
            <person name="Spring S."/>
            <person name="Goker M."/>
            <person name="Sikorski J."/>
            <person name="Woyke T."/>
            <person name="Bristow J."/>
            <person name="Eisen J.A."/>
            <person name="Markowitz V."/>
            <person name="Hugenholtz P."/>
            <person name="Klenk H.P."/>
            <person name="Kyrpides N.C."/>
        </authorList>
    </citation>
    <scope>NUCLEOTIDE SEQUENCE [LARGE SCALE GENOMIC DNA]</scope>
    <source>
        <strain evidence="12">DSM 11293 / JCM 15392 / SEBR 4228</strain>
    </source>
</reference>
<evidence type="ECO:0000259" key="10">
    <source>
        <dbReference type="PROSITE" id="PS50893"/>
    </source>
</evidence>
<dbReference type="eggNOG" id="COG1129">
    <property type="taxonomic scope" value="Bacteria"/>
</dbReference>
<keyword evidence="4" id="KW-0762">Sugar transport</keyword>
<keyword evidence="3" id="KW-1003">Cell membrane</keyword>
<dbReference type="InterPro" id="IPR017871">
    <property type="entry name" value="ABC_transporter-like_CS"/>
</dbReference>
<dbReference type="Gene3D" id="3.40.50.300">
    <property type="entry name" value="P-loop containing nucleotide triphosphate hydrolases"/>
    <property type="match status" value="2"/>
</dbReference>
<evidence type="ECO:0000256" key="5">
    <source>
        <dbReference type="ARBA" id="ARBA00022737"/>
    </source>
</evidence>
<dbReference type="FunFam" id="3.40.50.300:FF:000127">
    <property type="entry name" value="Ribose import ATP-binding protein RbsA"/>
    <property type="match status" value="1"/>
</dbReference>
<keyword evidence="5" id="KW-0677">Repeat</keyword>
<dbReference type="PROSITE" id="PS50893">
    <property type="entry name" value="ABC_TRANSPORTER_2"/>
    <property type="match status" value="2"/>
</dbReference>
<dbReference type="InterPro" id="IPR027417">
    <property type="entry name" value="P-loop_NTPase"/>
</dbReference>